<feature type="transmembrane region" description="Helical" evidence="11">
    <location>
        <begin position="215"/>
        <end position="234"/>
    </location>
</feature>
<dbReference type="Proteomes" id="UP000485569">
    <property type="component" value="Unassembled WGS sequence"/>
</dbReference>
<comment type="caution">
    <text evidence="12">The sequence shown here is derived from an EMBL/GenBank/DDBJ whole genome shotgun (WGS) entry which is preliminary data.</text>
</comment>
<reference evidence="12" key="1">
    <citation type="submission" date="2017-02" db="EMBL/GenBank/DDBJ databases">
        <title>Delving into the versatile metabolic prowess of the omnipresent phylum Bacteroidetes.</title>
        <authorList>
            <person name="Nobu M.K."/>
            <person name="Mei R."/>
            <person name="Narihiro T."/>
            <person name="Kuroda K."/>
            <person name="Liu W.-T."/>
        </authorList>
    </citation>
    <scope>NUCLEOTIDE SEQUENCE</scope>
    <source>
        <strain evidence="12">ADurb.Bin276</strain>
    </source>
</reference>
<keyword evidence="6 11" id="KW-0812">Transmembrane</keyword>
<comment type="subunit">
    <text evidence="2">The complex is composed of two ATP-binding proteins (LsrA), two transmembrane proteins (LsrC and LsrD) and a solute-binding protein (LsrB).</text>
</comment>
<evidence type="ECO:0000256" key="4">
    <source>
        <dbReference type="ARBA" id="ARBA00022475"/>
    </source>
</evidence>
<evidence type="ECO:0000256" key="7">
    <source>
        <dbReference type="ARBA" id="ARBA00022989"/>
    </source>
</evidence>
<evidence type="ECO:0000256" key="9">
    <source>
        <dbReference type="ARBA" id="ARBA00025439"/>
    </source>
</evidence>
<dbReference type="GO" id="GO:0022857">
    <property type="term" value="F:transmembrane transporter activity"/>
    <property type="evidence" value="ECO:0007669"/>
    <property type="project" value="InterPro"/>
</dbReference>
<dbReference type="CDD" id="cd06579">
    <property type="entry name" value="TM_PBP1_transp_AraH_like"/>
    <property type="match status" value="1"/>
</dbReference>
<comment type="subcellular location">
    <subcellularLocation>
        <location evidence="1">Cell membrane</location>
        <topology evidence="1">Multi-pass membrane protein</topology>
    </subcellularLocation>
</comment>
<keyword evidence="5" id="KW-0997">Cell inner membrane</keyword>
<evidence type="ECO:0000256" key="2">
    <source>
        <dbReference type="ARBA" id="ARBA00011262"/>
    </source>
</evidence>
<evidence type="ECO:0000256" key="10">
    <source>
        <dbReference type="ARBA" id="ARBA00039381"/>
    </source>
</evidence>
<sequence>MSKKESFNFNTLFRWEGLLVILIIGTSIVNGRLSTHFWSYAGIMDALAVFLEKGFLVLSMVFVLIIGDIDISVASITALSSVVMALFFKAGLPMELAIFVALAVGAGCGFFNGLLISRIPNLSAIIVTLAGSSLYRGIAYILLGDQAVGGFPSWYSYLAWGYIGKTNIPFIMVAFLLSAILYGFILHRSTFGRKVYSIGNNLTAARFSGVPVAKIKQIIFTLNGLMAGVAAVFLTSKLGSSRPNIATGYELEVIAIAVLGGVSPSGGRGGIVGACLALILMRLLRYGMGLKNIPGQVMMVIIGIVLVCVVMIPNLLTFRKKPIKLSKTQE</sequence>
<keyword evidence="8 11" id="KW-0472">Membrane</keyword>
<proteinExistence type="predicted"/>
<keyword evidence="4" id="KW-1003">Cell membrane</keyword>
<keyword evidence="3" id="KW-0813">Transport</keyword>
<evidence type="ECO:0000256" key="6">
    <source>
        <dbReference type="ARBA" id="ARBA00022692"/>
    </source>
</evidence>
<dbReference type="InterPro" id="IPR001851">
    <property type="entry name" value="ABC_transp_permease"/>
</dbReference>
<evidence type="ECO:0000256" key="3">
    <source>
        <dbReference type="ARBA" id="ARBA00022448"/>
    </source>
</evidence>
<dbReference type="Pfam" id="PF02653">
    <property type="entry name" value="BPD_transp_2"/>
    <property type="match status" value="1"/>
</dbReference>
<feature type="transmembrane region" description="Helical" evidence="11">
    <location>
        <begin position="37"/>
        <end position="64"/>
    </location>
</feature>
<evidence type="ECO:0000256" key="5">
    <source>
        <dbReference type="ARBA" id="ARBA00022519"/>
    </source>
</evidence>
<dbReference type="PANTHER" id="PTHR32196:SF71">
    <property type="entry name" value="AUTOINDUCER 2 IMPORT SYSTEM PERMEASE PROTEIN LSRD"/>
    <property type="match status" value="1"/>
</dbReference>
<evidence type="ECO:0000256" key="11">
    <source>
        <dbReference type="SAM" id="Phobius"/>
    </source>
</evidence>
<dbReference type="AlphaFoldDB" id="A0A1V5SLQ9"/>
<feature type="transmembrane region" description="Helical" evidence="11">
    <location>
        <begin position="96"/>
        <end position="115"/>
    </location>
</feature>
<feature type="transmembrane region" description="Helical" evidence="11">
    <location>
        <begin position="254"/>
        <end position="281"/>
    </location>
</feature>
<feature type="transmembrane region" description="Helical" evidence="11">
    <location>
        <begin position="122"/>
        <end position="142"/>
    </location>
</feature>
<evidence type="ECO:0000313" key="12">
    <source>
        <dbReference type="EMBL" id="OQA55121.1"/>
    </source>
</evidence>
<feature type="transmembrane region" description="Helical" evidence="11">
    <location>
        <begin position="12"/>
        <end position="31"/>
    </location>
</feature>
<feature type="transmembrane region" description="Helical" evidence="11">
    <location>
        <begin position="162"/>
        <end position="185"/>
    </location>
</feature>
<dbReference type="EMBL" id="MWBQ01000176">
    <property type="protein sequence ID" value="OQA55121.1"/>
    <property type="molecule type" value="Genomic_DNA"/>
</dbReference>
<comment type="function">
    <text evidence="9">Part of the ABC transporter complex LsrABCD involved in autoinducer 2 (AI-2) import. Probably responsible for the translocation of the substrate across the membrane.</text>
</comment>
<dbReference type="GO" id="GO:0005886">
    <property type="term" value="C:plasma membrane"/>
    <property type="evidence" value="ECO:0007669"/>
    <property type="project" value="UniProtKB-SubCell"/>
</dbReference>
<gene>
    <name evidence="12" type="primary">lsrD_2</name>
    <name evidence="12" type="ORF">BWY41_01769</name>
</gene>
<dbReference type="PANTHER" id="PTHR32196">
    <property type="entry name" value="ABC TRANSPORTER PERMEASE PROTEIN YPHD-RELATED-RELATED"/>
    <property type="match status" value="1"/>
</dbReference>
<evidence type="ECO:0000256" key="8">
    <source>
        <dbReference type="ARBA" id="ARBA00023136"/>
    </source>
</evidence>
<feature type="transmembrane region" description="Helical" evidence="11">
    <location>
        <begin position="71"/>
        <end position="90"/>
    </location>
</feature>
<organism evidence="12">
    <name type="scientific">Candidatus Atribacter allofermentans</name>
    <dbReference type="NCBI Taxonomy" id="1852833"/>
    <lineage>
        <taxon>Bacteria</taxon>
        <taxon>Pseudomonadati</taxon>
        <taxon>Atribacterota</taxon>
        <taxon>Atribacteria</taxon>
        <taxon>Atribacterales</taxon>
        <taxon>Atribacteraceae</taxon>
        <taxon>Atribacter</taxon>
    </lineage>
</organism>
<evidence type="ECO:0000256" key="1">
    <source>
        <dbReference type="ARBA" id="ARBA00004651"/>
    </source>
</evidence>
<accession>A0A1V5SLQ9</accession>
<feature type="transmembrane region" description="Helical" evidence="11">
    <location>
        <begin position="293"/>
        <end position="316"/>
    </location>
</feature>
<protein>
    <recommendedName>
        <fullName evidence="10">Autoinducer 2 import system permease protein LsrD</fullName>
    </recommendedName>
</protein>
<name>A0A1V5SLQ9_9BACT</name>
<keyword evidence="7 11" id="KW-1133">Transmembrane helix</keyword>